<dbReference type="PANTHER" id="PTHR43308:SF5">
    <property type="entry name" value="S-LAYER PROTEIN _ PEPTIDOGLYCAN ENDO-BETA-N-ACETYLGLUCOSAMINIDASE"/>
    <property type="match status" value="1"/>
</dbReference>
<evidence type="ECO:0000313" key="5">
    <source>
        <dbReference type="Proteomes" id="UP000198892"/>
    </source>
</evidence>
<name>A0A1I5Y3E7_9BACI</name>
<gene>
    <name evidence="4" type="ORF">SAMN05518683_1355</name>
</gene>
<dbReference type="EMBL" id="FOXD01000035">
    <property type="protein sequence ID" value="SFQ38706.1"/>
    <property type="molecule type" value="Genomic_DNA"/>
</dbReference>
<dbReference type="STRING" id="1884432.SAMN05518683_1355"/>
<evidence type="ECO:0000256" key="2">
    <source>
        <dbReference type="SAM" id="SignalP"/>
    </source>
</evidence>
<dbReference type="PANTHER" id="PTHR43308">
    <property type="entry name" value="OUTER MEMBRANE PROTEIN ALPHA-RELATED"/>
    <property type="match status" value="1"/>
</dbReference>
<dbReference type="RefSeq" id="WP_170841218.1">
    <property type="nucleotide sequence ID" value="NZ_FOXD01000035.1"/>
</dbReference>
<evidence type="ECO:0000259" key="3">
    <source>
        <dbReference type="PROSITE" id="PS51272"/>
    </source>
</evidence>
<accession>A0A1I5Y3E7</accession>
<evidence type="ECO:0000256" key="1">
    <source>
        <dbReference type="ARBA" id="ARBA00022729"/>
    </source>
</evidence>
<sequence length="147" mass="15849">MKKSLLTGAVLSASLLATSTASAESFPDVSEDYWAQESISALSERGIMSGFPDGTFKPGEPVKRIQAGAMIAEELGLEAQNTTHNFNDIPADFPSKGVVSVMERTGIIGGDSEGNFRPYEPVTRAQMSAILSRAYNLEANQNYYFTD</sequence>
<feature type="domain" description="SLH" evidence="3">
    <location>
        <begin position="22"/>
        <end position="85"/>
    </location>
</feature>
<feature type="domain" description="SLH" evidence="3">
    <location>
        <begin position="86"/>
        <end position="145"/>
    </location>
</feature>
<keyword evidence="5" id="KW-1185">Reference proteome</keyword>
<dbReference type="Pfam" id="PF00395">
    <property type="entry name" value="SLH"/>
    <property type="match status" value="2"/>
</dbReference>
<protein>
    <submittedName>
        <fullName evidence="4">S-layer homology domain-containing protein</fullName>
    </submittedName>
</protein>
<organism evidence="4 5">
    <name type="scientific">Salibacterium halotolerans</name>
    <dbReference type="NCBI Taxonomy" id="1884432"/>
    <lineage>
        <taxon>Bacteria</taxon>
        <taxon>Bacillati</taxon>
        <taxon>Bacillota</taxon>
        <taxon>Bacilli</taxon>
        <taxon>Bacillales</taxon>
        <taxon>Bacillaceae</taxon>
    </lineage>
</organism>
<dbReference type="Proteomes" id="UP000198892">
    <property type="component" value="Unassembled WGS sequence"/>
</dbReference>
<dbReference type="PROSITE" id="PS51272">
    <property type="entry name" value="SLH"/>
    <property type="match status" value="2"/>
</dbReference>
<evidence type="ECO:0000313" key="4">
    <source>
        <dbReference type="EMBL" id="SFQ38706.1"/>
    </source>
</evidence>
<dbReference type="AlphaFoldDB" id="A0A1I5Y3E7"/>
<keyword evidence="1 2" id="KW-0732">Signal</keyword>
<dbReference type="InterPro" id="IPR051465">
    <property type="entry name" value="Cell_Envelope_Struct_Comp"/>
</dbReference>
<feature type="signal peptide" evidence="2">
    <location>
        <begin position="1"/>
        <end position="23"/>
    </location>
</feature>
<feature type="chain" id="PRO_5011459429" evidence="2">
    <location>
        <begin position="24"/>
        <end position="147"/>
    </location>
</feature>
<dbReference type="InterPro" id="IPR001119">
    <property type="entry name" value="SLH_dom"/>
</dbReference>
<reference evidence="5" key="1">
    <citation type="submission" date="2016-10" db="EMBL/GenBank/DDBJ databases">
        <authorList>
            <person name="Varghese N."/>
            <person name="Submissions S."/>
        </authorList>
    </citation>
    <scope>NUCLEOTIDE SEQUENCE [LARGE SCALE GENOMIC DNA]</scope>
    <source>
        <strain evidence="5">S7</strain>
    </source>
</reference>
<proteinExistence type="predicted"/>